<gene>
    <name evidence="1" type="ORF">OXU80_21880</name>
</gene>
<reference evidence="1" key="1">
    <citation type="submission" date="2022-11" db="EMBL/GenBank/DDBJ databases">
        <title>beta-Carotene-producing bacterium, Jeongeuplla avenae sp. nov., alleviates the salt stress of Arabidopsis seedlings.</title>
        <authorList>
            <person name="Jiang L."/>
            <person name="Lee J."/>
        </authorList>
    </citation>
    <scope>NUCLEOTIDE SEQUENCE</scope>
    <source>
        <strain evidence="1">DY_R2A_6</strain>
    </source>
</reference>
<keyword evidence="1" id="KW-0808">Transferase</keyword>
<keyword evidence="2" id="KW-1185">Reference proteome</keyword>
<evidence type="ECO:0000313" key="1">
    <source>
        <dbReference type="EMBL" id="WAJ27467.1"/>
    </source>
</evidence>
<organism evidence="1 2">
    <name type="scientific">Antarcticirhabdus aurantiaca</name>
    <dbReference type="NCBI Taxonomy" id="2606717"/>
    <lineage>
        <taxon>Bacteria</taxon>
        <taxon>Pseudomonadati</taxon>
        <taxon>Pseudomonadota</taxon>
        <taxon>Alphaproteobacteria</taxon>
        <taxon>Hyphomicrobiales</taxon>
        <taxon>Aurantimonadaceae</taxon>
        <taxon>Antarcticirhabdus</taxon>
    </lineage>
</organism>
<name>A0ACD4NL09_9HYPH</name>
<dbReference type="EMBL" id="CP113520">
    <property type="protein sequence ID" value="WAJ27467.1"/>
    <property type="molecule type" value="Genomic_DNA"/>
</dbReference>
<dbReference type="Proteomes" id="UP001163223">
    <property type="component" value="Chromosome"/>
</dbReference>
<sequence>MFPASPLRTVLNVGSGPANPLKLHAAFRREGWREIRLDIDPAVAPDILGSTADMRGLLADGSVDAVWSSHNIEHLAAHEVPGALAEMVRVLKDGGFALITCPDVEAVAAMIVEKGLDAIAYQSPAGPVTPLDMLWGHGASIAAGHAHMAHRTGFTVQRLARLALAAGFAEVRLAKGVLDLWALCLTPGCDPAALAPLFETTAQASLLAAGPEEAEDPGPPA</sequence>
<keyword evidence="1" id="KW-0489">Methyltransferase</keyword>
<accession>A0ACD4NL09</accession>
<protein>
    <submittedName>
        <fullName evidence="1">Methyltransferase domain-containing protein</fullName>
    </submittedName>
</protein>
<evidence type="ECO:0000313" key="2">
    <source>
        <dbReference type="Proteomes" id="UP001163223"/>
    </source>
</evidence>
<proteinExistence type="predicted"/>